<dbReference type="AlphaFoldDB" id="A0AA35KXW8"/>
<dbReference type="EMBL" id="OX395135">
    <property type="protein sequence ID" value="CAI5786240.1"/>
    <property type="molecule type" value="Genomic_DNA"/>
</dbReference>
<dbReference type="Proteomes" id="UP001178461">
    <property type="component" value="Chromosome 10"/>
</dbReference>
<evidence type="ECO:0000313" key="2">
    <source>
        <dbReference type="Proteomes" id="UP001178461"/>
    </source>
</evidence>
<reference evidence="1" key="1">
    <citation type="submission" date="2022-12" db="EMBL/GenBank/DDBJ databases">
        <authorList>
            <person name="Alioto T."/>
            <person name="Alioto T."/>
            <person name="Gomez Garrido J."/>
        </authorList>
    </citation>
    <scope>NUCLEOTIDE SEQUENCE</scope>
</reference>
<gene>
    <name evidence="1" type="ORF">PODLI_1B013223</name>
</gene>
<evidence type="ECO:0000313" key="1">
    <source>
        <dbReference type="EMBL" id="CAI5786240.1"/>
    </source>
</evidence>
<sequence>MYIQIKCRVVSQGLGNLVYVCIKPFRFSLLFSFTITHFRPHHHPFTWRMKSEVPASFEAVVVSTKFFFGSGLETSSFNLVIGISLMTPALLYLPSHLYTPFGLHRHRDMLSPRGF</sequence>
<organism evidence="1 2">
    <name type="scientific">Podarcis lilfordi</name>
    <name type="common">Lilford's wall lizard</name>
    <dbReference type="NCBI Taxonomy" id="74358"/>
    <lineage>
        <taxon>Eukaryota</taxon>
        <taxon>Metazoa</taxon>
        <taxon>Chordata</taxon>
        <taxon>Craniata</taxon>
        <taxon>Vertebrata</taxon>
        <taxon>Euteleostomi</taxon>
        <taxon>Lepidosauria</taxon>
        <taxon>Squamata</taxon>
        <taxon>Bifurcata</taxon>
        <taxon>Unidentata</taxon>
        <taxon>Episquamata</taxon>
        <taxon>Laterata</taxon>
        <taxon>Lacertibaenia</taxon>
        <taxon>Lacertidae</taxon>
        <taxon>Podarcis</taxon>
    </lineage>
</organism>
<accession>A0AA35KXW8</accession>
<keyword evidence="2" id="KW-1185">Reference proteome</keyword>
<proteinExistence type="predicted"/>
<protein>
    <submittedName>
        <fullName evidence="1">Uncharacterized protein</fullName>
    </submittedName>
</protein>
<name>A0AA35KXW8_9SAUR</name>